<dbReference type="AlphaFoldDB" id="A0A930UYQ0"/>
<reference evidence="1" key="1">
    <citation type="submission" date="2020-11" db="EMBL/GenBank/DDBJ databases">
        <title>Nocardioides sp. CBS4Y-1, whole genome shotgun sequence.</title>
        <authorList>
            <person name="Tuo L."/>
        </authorList>
    </citation>
    <scope>NUCLEOTIDE SEQUENCE</scope>
    <source>
        <strain evidence="1">CBS4Y-1</strain>
    </source>
</reference>
<keyword evidence="2" id="KW-1185">Reference proteome</keyword>
<proteinExistence type="predicted"/>
<accession>A0A930UYQ0</accession>
<sequence length="230" mass="24261">MFSVSLARGLVTAGRSTLSLVAAVAGVAALVLLGGTSGVDAADAASVASTQHVLVKPVDSAGNPADGYTVRKIDDFKNTKVDCYGYAKGVGHDVVSCYPTALYLHSCFPSRHHTVLCLRDARSTSLVRAKYSEIKRQGTAHGRPVVDLDLAAKKGVQTCSIRFGGAWGQLPTHPNWVGFYSCERGSVYGPPDGNGIDESGDPWTVKLWKSGTDHTVQTKDVAVAYTIAHA</sequence>
<gene>
    <name evidence="1" type="ORF">ISG29_16705</name>
</gene>
<organism evidence="1 2">
    <name type="scientific">Nocardioides acrostichi</name>
    <dbReference type="NCBI Taxonomy" id="2784339"/>
    <lineage>
        <taxon>Bacteria</taxon>
        <taxon>Bacillati</taxon>
        <taxon>Actinomycetota</taxon>
        <taxon>Actinomycetes</taxon>
        <taxon>Propionibacteriales</taxon>
        <taxon>Nocardioidaceae</taxon>
        <taxon>Nocardioides</taxon>
    </lineage>
</organism>
<name>A0A930UYQ0_9ACTN</name>
<evidence type="ECO:0000313" key="1">
    <source>
        <dbReference type="EMBL" id="MBF4163333.1"/>
    </source>
</evidence>
<dbReference type="EMBL" id="JADIVZ010000011">
    <property type="protein sequence ID" value="MBF4163333.1"/>
    <property type="molecule type" value="Genomic_DNA"/>
</dbReference>
<dbReference type="RefSeq" id="WP_194504600.1">
    <property type="nucleotide sequence ID" value="NZ_JADIVZ010000011.1"/>
</dbReference>
<protein>
    <submittedName>
        <fullName evidence="1">Uncharacterized protein</fullName>
    </submittedName>
</protein>
<evidence type="ECO:0000313" key="2">
    <source>
        <dbReference type="Proteomes" id="UP000656804"/>
    </source>
</evidence>
<comment type="caution">
    <text evidence="1">The sequence shown here is derived from an EMBL/GenBank/DDBJ whole genome shotgun (WGS) entry which is preliminary data.</text>
</comment>
<dbReference type="Proteomes" id="UP000656804">
    <property type="component" value="Unassembled WGS sequence"/>
</dbReference>